<dbReference type="AlphaFoldDB" id="A0A2Z3LCV8"/>
<name>A0A2Z3LCV8_9BACT</name>
<dbReference type="RefSeq" id="WP_109997124.1">
    <property type="nucleotide sequence ID" value="NZ_CP029619.1"/>
</dbReference>
<sequence>MLSLLNRFIEAMSDAFNMRIQNTARQTKTSLSELKEDQIKDIALLKEICSFKGLPEKFETDLERKLSQEQSNPITVSELWQ</sequence>
<gene>
    <name evidence="1" type="ORF">DK880_00368</name>
</gene>
<dbReference type="KEGG" id="cher:DK880_00368"/>
<protein>
    <submittedName>
        <fullName evidence="1">Uncharacterized protein</fullName>
    </submittedName>
</protein>
<dbReference type="EMBL" id="CP029619">
    <property type="protein sequence ID" value="AWN81696.1"/>
    <property type="molecule type" value="Genomic_DNA"/>
</dbReference>
<proteinExistence type="predicted"/>
<keyword evidence="2" id="KW-1185">Reference proteome</keyword>
<evidence type="ECO:0000313" key="1">
    <source>
        <dbReference type="EMBL" id="AWN81696.1"/>
    </source>
</evidence>
<dbReference type="Proteomes" id="UP000245872">
    <property type="component" value="Chromosome"/>
</dbReference>
<accession>A0A2Z3LCV8</accession>
<evidence type="ECO:0000313" key="2">
    <source>
        <dbReference type="Proteomes" id="UP000245872"/>
    </source>
</evidence>
<reference evidence="1 2" key="1">
    <citation type="submission" date="2018-05" db="EMBL/GenBank/DDBJ databases">
        <title>Candidatus Cardinium hertigii Genome Assembly.</title>
        <authorList>
            <person name="Showmaker K.C."/>
            <person name="Walden K.O."/>
            <person name="Fields C.J."/>
            <person name="Lambert K.N."/>
            <person name="Hudson M.E."/>
        </authorList>
    </citation>
    <scope>NUCLEOTIDE SEQUENCE [LARGE SCALE GENOMIC DNA]</scope>
    <source>
        <strain evidence="2">cHgTN10</strain>
    </source>
</reference>
<organism evidence="1 2">
    <name type="scientific">Candidatus Cardinium hertigii</name>
    <dbReference type="NCBI Taxonomy" id="247481"/>
    <lineage>
        <taxon>Bacteria</taxon>
        <taxon>Pseudomonadati</taxon>
        <taxon>Bacteroidota</taxon>
        <taxon>Cytophagia</taxon>
        <taxon>Cytophagales</taxon>
        <taxon>Amoebophilaceae</taxon>
        <taxon>Candidatus Cardinium</taxon>
    </lineage>
</organism>